<evidence type="ECO:0000256" key="1">
    <source>
        <dbReference type="ARBA" id="ARBA00004651"/>
    </source>
</evidence>
<keyword evidence="2 7" id="KW-0813">Transport</keyword>
<comment type="caution">
    <text evidence="9">The sequence shown here is derived from an EMBL/GenBank/DDBJ whole genome shotgun (WGS) entry which is preliminary data.</text>
</comment>
<feature type="domain" description="ABC transmembrane type-1" evidence="8">
    <location>
        <begin position="98"/>
        <end position="310"/>
    </location>
</feature>
<dbReference type="RefSeq" id="WP_044350972.1">
    <property type="nucleotide sequence ID" value="NZ_AZAC01000034.1"/>
</dbReference>
<keyword evidence="6 7" id="KW-0472">Membrane</keyword>
<evidence type="ECO:0000313" key="9">
    <source>
        <dbReference type="EMBL" id="KIX12168.1"/>
    </source>
</evidence>
<evidence type="ECO:0000256" key="6">
    <source>
        <dbReference type="ARBA" id="ARBA00023136"/>
    </source>
</evidence>
<dbReference type="Pfam" id="PF00528">
    <property type="entry name" value="BPD_transp_1"/>
    <property type="match status" value="1"/>
</dbReference>
<dbReference type="GO" id="GO:0005886">
    <property type="term" value="C:plasma membrane"/>
    <property type="evidence" value="ECO:0007669"/>
    <property type="project" value="UniProtKB-SubCell"/>
</dbReference>
<accession>A0A0D2HNL7</accession>
<dbReference type="Gene3D" id="1.10.3720.10">
    <property type="entry name" value="MetI-like"/>
    <property type="match status" value="1"/>
</dbReference>
<dbReference type="InterPro" id="IPR045621">
    <property type="entry name" value="BPD_transp_1_N"/>
</dbReference>
<dbReference type="InParanoid" id="A0A0D2HNL7"/>
<dbReference type="OrthoDB" id="9778910at2"/>
<keyword evidence="3" id="KW-1003">Cell membrane</keyword>
<organism evidence="9 10">
    <name type="scientific">Dethiosulfatarculus sandiegensis</name>
    <dbReference type="NCBI Taxonomy" id="1429043"/>
    <lineage>
        <taxon>Bacteria</taxon>
        <taxon>Pseudomonadati</taxon>
        <taxon>Thermodesulfobacteriota</taxon>
        <taxon>Desulfarculia</taxon>
        <taxon>Desulfarculales</taxon>
        <taxon>Desulfarculaceae</taxon>
        <taxon>Dethiosulfatarculus</taxon>
    </lineage>
</organism>
<dbReference type="GO" id="GO:0055085">
    <property type="term" value="P:transmembrane transport"/>
    <property type="evidence" value="ECO:0007669"/>
    <property type="project" value="InterPro"/>
</dbReference>
<dbReference type="Proteomes" id="UP000032233">
    <property type="component" value="Unassembled WGS sequence"/>
</dbReference>
<keyword evidence="10" id="KW-1185">Reference proteome</keyword>
<dbReference type="PROSITE" id="PS50928">
    <property type="entry name" value="ABC_TM1"/>
    <property type="match status" value="1"/>
</dbReference>
<keyword evidence="5 7" id="KW-1133">Transmembrane helix</keyword>
<dbReference type="CDD" id="cd06261">
    <property type="entry name" value="TM_PBP2"/>
    <property type="match status" value="1"/>
</dbReference>
<dbReference type="InterPro" id="IPR000515">
    <property type="entry name" value="MetI-like"/>
</dbReference>
<reference evidence="9 10" key="1">
    <citation type="submission" date="2013-11" db="EMBL/GenBank/DDBJ databases">
        <title>Metagenomic analysis of a methanogenic consortium involved in long chain n-alkane degradation.</title>
        <authorList>
            <person name="Davidova I.A."/>
            <person name="Callaghan A.V."/>
            <person name="Wawrik B."/>
            <person name="Pruitt S."/>
            <person name="Marks C."/>
            <person name="Duncan K.E."/>
            <person name="Suflita J.M."/>
        </authorList>
    </citation>
    <scope>NUCLEOTIDE SEQUENCE [LARGE SCALE GENOMIC DNA]</scope>
    <source>
        <strain evidence="9 10">SPR</strain>
    </source>
</reference>
<evidence type="ECO:0000256" key="3">
    <source>
        <dbReference type="ARBA" id="ARBA00022475"/>
    </source>
</evidence>
<gene>
    <name evidence="9" type="ORF">X474_20540</name>
</gene>
<sequence length="324" mass="35651">MILFFAKRLLGMIPMLLGITFISFMIMHLAPGSPTDLATDLNPKMSEIAKERLTKLYGLDKPVHIQYWNWLKRMAVLDFGRSFAPDGQPVLDKIVSRIPITVTINALSLVLVLVIAIPIGIYSATHRGSPFDQATTLFVFVGFATPSFWLALLAMILFGVQLGWLPISGIKSINHDQLTFMGQLMDYARHLFLPVLLSAFGSLASMSRYMRANMLEVIRQDYITTARAKGLTERVVIYSHALRNALMPVITILGLSLPALIGGSVIFESIFAIPGMGKLFYDAVMARDYPLVMGGLVIGAVLTLLGNLLADVSYAATDPRVRTS</sequence>
<evidence type="ECO:0000259" key="8">
    <source>
        <dbReference type="PROSITE" id="PS50928"/>
    </source>
</evidence>
<feature type="transmembrane region" description="Helical" evidence="7">
    <location>
        <begin position="249"/>
        <end position="271"/>
    </location>
</feature>
<evidence type="ECO:0000313" key="10">
    <source>
        <dbReference type="Proteomes" id="UP000032233"/>
    </source>
</evidence>
<evidence type="ECO:0000256" key="7">
    <source>
        <dbReference type="RuleBase" id="RU363032"/>
    </source>
</evidence>
<feature type="transmembrane region" description="Helical" evidence="7">
    <location>
        <begin position="187"/>
        <end position="206"/>
    </location>
</feature>
<dbReference type="SUPFAM" id="SSF161098">
    <property type="entry name" value="MetI-like"/>
    <property type="match status" value="1"/>
</dbReference>
<comment type="subcellular location">
    <subcellularLocation>
        <location evidence="1 7">Cell membrane</location>
        <topology evidence="1 7">Multi-pass membrane protein</topology>
    </subcellularLocation>
</comment>
<dbReference type="InterPro" id="IPR035906">
    <property type="entry name" value="MetI-like_sf"/>
</dbReference>
<dbReference type="AlphaFoldDB" id="A0A0D2HNL7"/>
<feature type="transmembrane region" description="Helical" evidence="7">
    <location>
        <begin position="137"/>
        <end position="167"/>
    </location>
</feature>
<proteinExistence type="inferred from homology"/>
<dbReference type="PANTHER" id="PTHR30465:SF0">
    <property type="entry name" value="OLIGOPEPTIDE TRANSPORT SYSTEM PERMEASE PROTEIN APPB"/>
    <property type="match status" value="1"/>
</dbReference>
<dbReference type="EMBL" id="AZAC01000034">
    <property type="protein sequence ID" value="KIX12168.1"/>
    <property type="molecule type" value="Genomic_DNA"/>
</dbReference>
<keyword evidence="4 7" id="KW-0812">Transmembrane</keyword>
<feature type="transmembrane region" description="Helical" evidence="7">
    <location>
        <begin position="98"/>
        <end position="125"/>
    </location>
</feature>
<dbReference type="PANTHER" id="PTHR30465">
    <property type="entry name" value="INNER MEMBRANE ABC TRANSPORTER"/>
    <property type="match status" value="1"/>
</dbReference>
<comment type="similarity">
    <text evidence="7">Belongs to the binding-protein-dependent transport system permease family.</text>
</comment>
<dbReference type="Pfam" id="PF19300">
    <property type="entry name" value="BPD_transp_1_N"/>
    <property type="match status" value="1"/>
</dbReference>
<dbReference type="PATRIC" id="fig|1429043.3.peg.4351"/>
<protein>
    <submittedName>
        <fullName evidence="9">Peptide ABC transporter permease</fullName>
    </submittedName>
</protein>
<evidence type="ECO:0000256" key="5">
    <source>
        <dbReference type="ARBA" id="ARBA00022989"/>
    </source>
</evidence>
<feature type="transmembrane region" description="Helical" evidence="7">
    <location>
        <begin position="9"/>
        <end position="30"/>
    </location>
</feature>
<name>A0A0D2HNL7_9BACT</name>
<dbReference type="STRING" id="1429043.X474_20540"/>
<evidence type="ECO:0000256" key="2">
    <source>
        <dbReference type="ARBA" id="ARBA00022448"/>
    </source>
</evidence>
<evidence type="ECO:0000256" key="4">
    <source>
        <dbReference type="ARBA" id="ARBA00022692"/>
    </source>
</evidence>
<feature type="transmembrane region" description="Helical" evidence="7">
    <location>
        <begin position="291"/>
        <end position="310"/>
    </location>
</feature>